<evidence type="ECO:0000313" key="3">
    <source>
        <dbReference type="Proteomes" id="UP000269945"/>
    </source>
</evidence>
<dbReference type="Proteomes" id="UP000269945">
    <property type="component" value="Unassembled WGS sequence"/>
</dbReference>
<accession>A0A9X9Q0Q6</accession>
<protein>
    <submittedName>
        <fullName evidence="2">Uncharacterized protein</fullName>
    </submittedName>
</protein>
<feature type="non-terminal residue" evidence="2">
    <location>
        <position position="57"/>
    </location>
</feature>
<dbReference type="AlphaFoldDB" id="A0A9X9Q0Q6"/>
<name>A0A9X9Q0Q6_GULGU</name>
<feature type="region of interest" description="Disordered" evidence="1">
    <location>
        <begin position="38"/>
        <end position="57"/>
    </location>
</feature>
<organism evidence="2 3">
    <name type="scientific">Gulo gulo</name>
    <name type="common">Wolverine</name>
    <name type="synonym">Gluton</name>
    <dbReference type="NCBI Taxonomy" id="48420"/>
    <lineage>
        <taxon>Eukaryota</taxon>
        <taxon>Metazoa</taxon>
        <taxon>Chordata</taxon>
        <taxon>Craniata</taxon>
        <taxon>Vertebrata</taxon>
        <taxon>Euteleostomi</taxon>
        <taxon>Mammalia</taxon>
        <taxon>Eutheria</taxon>
        <taxon>Laurasiatheria</taxon>
        <taxon>Carnivora</taxon>
        <taxon>Caniformia</taxon>
        <taxon>Musteloidea</taxon>
        <taxon>Mustelidae</taxon>
        <taxon>Guloninae</taxon>
        <taxon>Gulo</taxon>
    </lineage>
</organism>
<reference evidence="2 3" key="1">
    <citation type="submission" date="2018-10" db="EMBL/GenBank/DDBJ databases">
        <authorList>
            <person name="Ekblom R."/>
            <person name="Jareborg N."/>
        </authorList>
    </citation>
    <scope>NUCLEOTIDE SEQUENCE [LARGE SCALE GENOMIC DNA]</scope>
    <source>
        <tissue evidence="2">Muscle</tissue>
    </source>
</reference>
<evidence type="ECO:0000256" key="1">
    <source>
        <dbReference type="SAM" id="MobiDB-lite"/>
    </source>
</evidence>
<sequence length="57" mass="5903">MIRRGGLPFCFYVRAPSVVAWCPASQLAPEACVSKTRSTPGGIWGGCSQPPPAVGPS</sequence>
<dbReference type="EMBL" id="CYRY02015629">
    <property type="protein sequence ID" value="VCW85544.1"/>
    <property type="molecule type" value="Genomic_DNA"/>
</dbReference>
<proteinExistence type="predicted"/>
<keyword evidence="3" id="KW-1185">Reference proteome</keyword>
<gene>
    <name evidence="2" type="ORF">BN2614_LOCUS4</name>
</gene>
<evidence type="ECO:0000313" key="2">
    <source>
        <dbReference type="EMBL" id="VCW85544.1"/>
    </source>
</evidence>
<comment type="caution">
    <text evidence="2">The sequence shown here is derived from an EMBL/GenBank/DDBJ whole genome shotgun (WGS) entry which is preliminary data.</text>
</comment>